<dbReference type="AlphaFoldDB" id="A0AAD7E0Q0"/>
<feature type="compositionally biased region" description="Pro residues" evidence="1">
    <location>
        <begin position="111"/>
        <end position="130"/>
    </location>
</feature>
<sequence>MPADALTPAEIAALIKPENHPSRLSLDELDNLTGELSTSELEEVVRILGLDDIARQLPPILEKIFLAARMIAERPPGYEGDPEVDAIVRNFDFDLYDRAARPRDVVSTAPRPSPPVTPVRPSAPSPPSCSQPPSGSGYAVRTPTGTTTTVSWFEAGSLSQSVPGSSAHRLNSRRPRKTRAVAYTVFYGGQVGAFTDWNLVHASITGHGLAIYSGFTSLNAAQTAIEYARARGWTADAPPTVHDTSPLPLPSSYDDNPLNLGATQDVWYAVCRGVVPGVYRSWLECSLNATGVRGNLCNRFSSRAAAEGAYSSAFRAGITRSIPRVLTPA</sequence>
<dbReference type="SUPFAM" id="SSF55658">
    <property type="entry name" value="L9 N-domain-like"/>
    <property type="match status" value="1"/>
</dbReference>
<protein>
    <recommendedName>
        <fullName evidence="2">Ribonuclease H1 N-terminal domain-containing protein</fullName>
    </recommendedName>
</protein>
<dbReference type="InterPro" id="IPR037056">
    <property type="entry name" value="RNase_H1_N_sf"/>
</dbReference>
<keyword evidence="4" id="KW-1185">Reference proteome</keyword>
<evidence type="ECO:0000313" key="4">
    <source>
        <dbReference type="Proteomes" id="UP001215598"/>
    </source>
</evidence>
<dbReference type="InterPro" id="IPR009027">
    <property type="entry name" value="Ribosomal_bL9/RNase_H1_N"/>
</dbReference>
<feature type="region of interest" description="Disordered" evidence="1">
    <location>
        <begin position="104"/>
        <end position="143"/>
    </location>
</feature>
<dbReference type="Pfam" id="PF01693">
    <property type="entry name" value="Cauli_VI"/>
    <property type="match status" value="2"/>
</dbReference>
<comment type="caution">
    <text evidence="3">The sequence shown here is derived from an EMBL/GenBank/DDBJ whole genome shotgun (WGS) entry which is preliminary data.</text>
</comment>
<feature type="domain" description="Ribonuclease H1 N-terminal" evidence="2">
    <location>
        <begin position="267"/>
        <end position="307"/>
    </location>
</feature>
<reference evidence="3" key="1">
    <citation type="submission" date="2023-03" db="EMBL/GenBank/DDBJ databases">
        <title>Massive genome expansion in bonnet fungi (Mycena s.s.) driven by repeated elements and novel gene families across ecological guilds.</title>
        <authorList>
            <consortium name="Lawrence Berkeley National Laboratory"/>
            <person name="Harder C.B."/>
            <person name="Miyauchi S."/>
            <person name="Viragh M."/>
            <person name="Kuo A."/>
            <person name="Thoen E."/>
            <person name="Andreopoulos B."/>
            <person name="Lu D."/>
            <person name="Skrede I."/>
            <person name="Drula E."/>
            <person name="Henrissat B."/>
            <person name="Morin E."/>
            <person name="Kohler A."/>
            <person name="Barry K."/>
            <person name="LaButti K."/>
            <person name="Morin E."/>
            <person name="Salamov A."/>
            <person name="Lipzen A."/>
            <person name="Mereny Z."/>
            <person name="Hegedus B."/>
            <person name="Baldrian P."/>
            <person name="Stursova M."/>
            <person name="Weitz H."/>
            <person name="Taylor A."/>
            <person name="Grigoriev I.V."/>
            <person name="Nagy L.G."/>
            <person name="Martin F."/>
            <person name="Kauserud H."/>
        </authorList>
    </citation>
    <scope>NUCLEOTIDE SEQUENCE</scope>
    <source>
        <strain evidence="3">CBHHK182m</strain>
    </source>
</reference>
<gene>
    <name evidence="3" type="ORF">B0H16DRAFT_1748213</name>
</gene>
<dbReference type="Proteomes" id="UP001215598">
    <property type="component" value="Unassembled WGS sequence"/>
</dbReference>
<dbReference type="EMBL" id="JARKIB010000513">
    <property type="protein sequence ID" value="KAJ7702597.1"/>
    <property type="molecule type" value="Genomic_DNA"/>
</dbReference>
<evidence type="ECO:0000313" key="3">
    <source>
        <dbReference type="EMBL" id="KAJ7702597.1"/>
    </source>
</evidence>
<proteinExistence type="predicted"/>
<feature type="compositionally biased region" description="Low complexity" evidence="1">
    <location>
        <begin position="131"/>
        <end position="143"/>
    </location>
</feature>
<accession>A0AAD7E0Q0</accession>
<evidence type="ECO:0000256" key="1">
    <source>
        <dbReference type="SAM" id="MobiDB-lite"/>
    </source>
</evidence>
<feature type="domain" description="Ribonuclease H1 N-terminal" evidence="2">
    <location>
        <begin position="183"/>
        <end position="223"/>
    </location>
</feature>
<evidence type="ECO:0000259" key="2">
    <source>
        <dbReference type="Pfam" id="PF01693"/>
    </source>
</evidence>
<dbReference type="Gene3D" id="3.40.970.10">
    <property type="entry name" value="Ribonuclease H1, N-terminal domain"/>
    <property type="match status" value="1"/>
</dbReference>
<name>A0AAD7E0Q0_9AGAR</name>
<dbReference type="InterPro" id="IPR011320">
    <property type="entry name" value="RNase_H1_N"/>
</dbReference>
<organism evidence="3 4">
    <name type="scientific">Mycena metata</name>
    <dbReference type="NCBI Taxonomy" id="1033252"/>
    <lineage>
        <taxon>Eukaryota</taxon>
        <taxon>Fungi</taxon>
        <taxon>Dikarya</taxon>
        <taxon>Basidiomycota</taxon>
        <taxon>Agaricomycotina</taxon>
        <taxon>Agaricomycetes</taxon>
        <taxon>Agaricomycetidae</taxon>
        <taxon>Agaricales</taxon>
        <taxon>Marasmiineae</taxon>
        <taxon>Mycenaceae</taxon>
        <taxon>Mycena</taxon>
    </lineage>
</organism>